<sequence>MKFICNGMLGKLCKLLRTCGIDTSYSNEGMALLLLARKEQRVILTRNTQLKDKQNVLFLELSDPREQLKNVIEHYKLHTDIHLFSRCIECNTELRHVRKTSIKGKVPYFTYKNFQEFAQCPQCGRVYWKGSHYKNMLREIEEVIKPDNCK</sequence>
<dbReference type="InterPro" id="IPR002782">
    <property type="entry name" value="Mut7-C_RNAse_dom"/>
</dbReference>
<dbReference type="AlphaFoldDB" id="A0A0S8GFT6"/>
<organism evidence="2 3">
    <name type="scientific">candidate division WOR_3 bacterium SM23_60</name>
    <dbReference type="NCBI Taxonomy" id="1703780"/>
    <lineage>
        <taxon>Bacteria</taxon>
        <taxon>Bacteria division WOR-3</taxon>
    </lineage>
</organism>
<evidence type="ECO:0000313" key="2">
    <source>
        <dbReference type="EMBL" id="KPK71473.1"/>
    </source>
</evidence>
<proteinExistence type="predicted"/>
<dbReference type="PANTHER" id="PTHR39081">
    <property type="entry name" value="MUT7-C DOMAIN-CONTAINING PROTEIN"/>
    <property type="match status" value="1"/>
</dbReference>
<dbReference type="PATRIC" id="fig|1703780.3.peg.153"/>
<feature type="domain" description="Mut7-C RNAse" evidence="1">
    <location>
        <begin position="1"/>
        <end position="138"/>
    </location>
</feature>
<name>A0A0S8GFT6_UNCW3</name>
<evidence type="ECO:0000313" key="3">
    <source>
        <dbReference type="Proteomes" id="UP000051096"/>
    </source>
</evidence>
<gene>
    <name evidence="2" type="ORF">AMJ87_07160</name>
</gene>
<dbReference type="PANTHER" id="PTHR39081:SF1">
    <property type="entry name" value="MUT7-C RNASE DOMAIN-CONTAINING PROTEIN"/>
    <property type="match status" value="1"/>
</dbReference>
<comment type="caution">
    <text evidence="2">The sequence shown here is derived from an EMBL/GenBank/DDBJ whole genome shotgun (WGS) entry which is preliminary data.</text>
</comment>
<dbReference type="EMBL" id="LJUO01000061">
    <property type="protein sequence ID" value="KPK71473.1"/>
    <property type="molecule type" value="Genomic_DNA"/>
</dbReference>
<reference evidence="2 3" key="1">
    <citation type="journal article" date="2015" name="Microbiome">
        <title>Genomic resolution of linkages in carbon, nitrogen, and sulfur cycling among widespread estuary sediment bacteria.</title>
        <authorList>
            <person name="Baker B.J."/>
            <person name="Lazar C.S."/>
            <person name="Teske A.P."/>
            <person name="Dick G.J."/>
        </authorList>
    </citation>
    <scope>NUCLEOTIDE SEQUENCE [LARGE SCALE GENOMIC DNA]</scope>
    <source>
        <strain evidence="2">SM23_60</strain>
    </source>
</reference>
<protein>
    <recommendedName>
        <fullName evidence="1">Mut7-C RNAse domain-containing protein</fullName>
    </recommendedName>
</protein>
<accession>A0A0S8GFT6</accession>
<dbReference type="Proteomes" id="UP000051096">
    <property type="component" value="Unassembled WGS sequence"/>
</dbReference>
<dbReference type="Pfam" id="PF01927">
    <property type="entry name" value="Mut7-C"/>
    <property type="match status" value="1"/>
</dbReference>
<evidence type="ECO:0000259" key="1">
    <source>
        <dbReference type="Pfam" id="PF01927"/>
    </source>
</evidence>